<feature type="transmembrane region" description="Helical" evidence="6">
    <location>
        <begin position="133"/>
        <end position="151"/>
    </location>
</feature>
<dbReference type="InterPro" id="IPR038078">
    <property type="entry name" value="PhoU-like_sf"/>
</dbReference>
<proteinExistence type="predicted"/>
<organism evidence="8 9">
    <name type="scientific">Variovorax paradoxus</name>
    <dbReference type="NCBI Taxonomy" id="34073"/>
    <lineage>
        <taxon>Bacteria</taxon>
        <taxon>Pseudomonadati</taxon>
        <taxon>Pseudomonadota</taxon>
        <taxon>Betaproteobacteria</taxon>
        <taxon>Burkholderiales</taxon>
        <taxon>Comamonadaceae</taxon>
        <taxon>Variovorax</taxon>
    </lineage>
</organism>
<dbReference type="Proteomes" id="UP000326780">
    <property type="component" value="Chromosome"/>
</dbReference>
<dbReference type="GO" id="GO:0044341">
    <property type="term" value="P:sodium-dependent phosphate transport"/>
    <property type="evidence" value="ECO:0007669"/>
    <property type="project" value="InterPro"/>
</dbReference>
<keyword evidence="3 6" id="KW-0812">Transmembrane</keyword>
<feature type="domain" description="PhoU" evidence="7">
    <location>
        <begin position="446"/>
        <end position="528"/>
    </location>
</feature>
<evidence type="ECO:0000256" key="6">
    <source>
        <dbReference type="SAM" id="Phobius"/>
    </source>
</evidence>
<feature type="transmembrane region" description="Helical" evidence="6">
    <location>
        <begin position="47"/>
        <end position="67"/>
    </location>
</feature>
<feature type="domain" description="PhoU" evidence="7">
    <location>
        <begin position="343"/>
        <end position="422"/>
    </location>
</feature>
<feature type="transmembrane region" description="Helical" evidence="6">
    <location>
        <begin position="243"/>
        <end position="263"/>
    </location>
</feature>
<evidence type="ECO:0000256" key="5">
    <source>
        <dbReference type="ARBA" id="ARBA00023136"/>
    </source>
</evidence>
<dbReference type="Pfam" id="PF01895">
    <property type="entry name" value="PhoU"/>
    <property type="match status" value="2"/>
</dbReference>
<dbReference type="PANTHER" id="PTHR10010:SF39">
    <property type="entry name" value="PHOU DOMAIN-CONTAINING PROTEIN"/>
    <property type="match status" value="1"/>
</dbReference>
<dbReference type="GO" id="GO:0005886">
    <property type="term" value="C:plasma membrane"/>
    <property type="evidence" value="ECO:0007669"/>
    <property type="project" value="UniProtKB-SubCell"/>
</dbReference>
<feature type="transmembrane region" description="Helical" evidence="6">
    <location>
        <begin position="171"/>
        <end position="196"/>
    </location>
</feature>
<name>A0A5Q0M2G4_VARPD</name>
<feature type="transmembrane region" description="Helical" evidence="6">
    <location>
        <begin position="208"/>
        <end position="231"/>
    </location>
</feature>
<evidence type="ECO:0000259" key="7">
    <source>
        <dbReference type="Pfam" id="PF01895"/>
    </source>
</evidence>
<dbReference type="SUPFAM" id="SSF109755">
    <property type="entry name" value="PhoU-like"/>
    <property type="match status" value="1"/>
</dbReference>
<reference evidence="8 9" key="1">
    <citation type="submission" date="2019-10" db="EMBL/GenBank/DDBJ databases">
        <title>Complete genome sequence of Variovorax paradoxus 5C-2.</title>
        <authorList>
            <person name="Gogoleva N.E."/>
            <person name="Balkin A.S."/>
        </authorList>
    </citation>
    <scope>NUCLEOTIDE SEQUENCE [LARGE SCALE GENOMIC DNA]</scope>
    <source>
        <strain evidence="8 9">5C-2</strain>
    </source>
</reference>
<dbReference type="PANTHER" id="PTHR10010">
    <property type="entry name" value="SOLUTE CARRIER FAMILY 34 SODIUM PHOSPHATE , MEMBER 2-RELATED"/>
    <property type="match status" value="1"/>
</dbReference>
<dbReference type="Gene3D" id="1.20.58.220">
    <property type="entry name" value="Phosphate transport system protein phou homolog 2, domain 2"/>
    <property type="match status" value="1"/>
</dbReference>
<sequence>MKHLLNLLAAVALLVWGTHLVRTGVLRVFGANLRKILVQSMRNRFTAALSGIGVTALVQSSTATSLMTSSFVGQGLVTLPAALAVMRGADVGTALISVLFSADLSWLSPMFIFVGVVLFITRSATVAGRVGRVLIGLGLMLLALQLVVAATEPLFSSPAVRALLASITSDVLLEITLGAALAIVAYSSLAVVLLVAAMATSNVVPLDVALGLVLGANLGSGLLAVLTTAKSAVSVRQVTVGNLLFKALGVALVTPFVGLWIRYVQPQLPNQTHGVVLFHLAFNVVISIGFIGLTQWVAKLVTRMLPVPPQPVGTSRPHHLDPSALSTPSLAISNAAREALHQADIVETMLIGTLDVIRNNDLRLAQELRQLDDTVDELYSAIKYYMTRISREALGEEESRRWTDIISFTINMEQIGDIIERVIIDIEDKKIKPQRNFSAAGMAEIVELHGRLIANLRLSMSVFLNGNVRDAQKLLEEKARFRDLERAYATTHLDRLSDRTTLSIETSSLHIDLISDLKRINSHICSIAYPILESAGALAPSRLRESRLGKIEG</sequence>
<evidence type="ECO:0000256" key="4">
    <source>
        <dbReference type="ARBA" id="ARBA00022989"/>
    </source>
</evidence>
<dbReference type="InterPro" id="IPR004633">
    <property type="entry name" value="NaPi_cotrn-rel/YqeW-like"/>
</dbReference>
<dbReference type="NCBIfam" id="NF037997">
    <property type="entry name" value="Na_Pi_symport"/>
    <property type="match status" value="1"/>
</dbReference>
<evidence type="ECO:0000256" key="2">
    <source>
        <dbReference type="ARBA" id="ARBA00022475"/>
    </source>
</evidence>
<dbReference type="InterPro" id="IPR003841">
    <property type="entry name" value="Na/Pi_transpt"/>
</dbReference>
<accession>A0A5Q0M2G4</accession>
<comment type="subcellular location">
    <subcellularLocation>
        <location evidence="1">Cell membrane</location>
        <topology evidence="1">Multi-pass membrane protein</topology>
    </subcellularLocation>
</comment>
<keyword evidence="5 6" id="KW-0472">Membrane</keyword>
<dbReference type="InterPro" id="IPR026022">
    <property type="entry name" value="PhoU_dom"/>
</dbReference>
<feature type="transmembrane region" description="Helical" evidence="6">
    <location>
        <begin position="275"/>
        <end position="298"/>
    </location>
</feature>
<evidence type="ECO:0000313" key="9">
    <source>
        <dbReference type="Proteomes" id="UP000326780"/>
    </source>
</evidence>
<keyword evidence="4 6" id="KW-1133">Transmembrane helix</keyword>
<dbReference type="RefSeq" id="WP_101493154.1">
    <property type="nucleotide sequence ID" value="NZ_CP045644.1"/>
</dbReference>
<keyword evidence="2" id="KW-1003">Cell membrane</keyword>
<feature type="transmembrane region" description="Helical" evidence="6">
    <location>
        <begin position="104"/>
        <end position="121"/>
    </location>
</feature>
<gene>
    <name evidence="8" type="ORF">GFK26_13195</name>
</gene>
<dbReference type="AlphaFoldDB" id="A0A5Q0M2G4"/>
<dbReference type="GO" id="GO:0005436">
    <property type="term" value="F:sodium:phosphate symporter activity"/>
    <property type="evidence" value="ECO:0007669"/>
    <property type="project" value="InterPro"/>
</dbReference>
<evidence type="ECO:0000313" key="8">
    <source>
        <dbReference type="EMBL" id="QFZ83639.1"/>
    </source>
</evidence>
<dbReference type="NCBIfam" id="TIGR00704">
    <property type="entry name" value="NaPi_cotrn_rel"/>
    <property type="match status" value="1"/>
</dbReference>
<protein>
    <submittedName>
        <fullName evidence="8">Na/Pi cotransporter family protein</fullName>
    </submittedName>
</protein>
<evidence type="ECO:0000256" key="3">
    <source>
        <dbReference type="ARBA" id="ARBA00022692"/>
    </source>
</evidence>
<dbReference type="EMBL" id="CP045644">
    <property type="protein sequence ID" value="QFZ83639.1"/>
    <property type="molecule type" value="Genomic_DNA"/>
</dbReference>
<evidence type="ECO:0000256" key="1">
    <source>
        <dbReference type="ARBA" id="ARBA00004651"/>
    </source>
</evidence>
<dbReference type="Pfam" id="PF02690">
    <property type="entry name" value="Na_Pi_cotrans"/>
    <property type="match status" value="2"/>
</dbReference>